<name>A0AA37GJK8_9PEZI</name>
<comment type="caution">
    <text evidence="1">The sequence shown here is derived from an EMBL/GenBank/DDBJ whole genome shotgun (WGS) entry which is preliminary data.</text>
</comment>
<dbReference type="Proteomes" id="UP001055172">
    <property type="component" value="Unassembled WGS sequence"/>
</dbReference>
<proteinExistence type="predicted"/>
<evidence type="ECO:0000313" key="1">
    <source>
        <dbReference type="EMBL" id="GJC82130.1"/>
    </source>
</evidence>
<dbReference type="AlphaFoldDB" id="A0AA37GJK8"/>
<accession>A0AA37GJK8</accession>
<gene>
    <name evidence="1" type="ORF">ColLi_04968</name>
</gene>
<dbReference type="EMBL" id="BPPX01000008">
    <property type="protein sequence ID" value="GJC82130.1"/>
    <property type="molecule type" value="Genomic_DNA"/>
</dbReference>
<organism evidence="1 2">
    <name type="scientific">Colletotrichum liriopes</name>
    <dbReference type="NCBI Taxonomy" id="708192"/>
    <lineage>
        <taxon>Eukaryota</taxon>
        <taxon>Fungi</taxon>
        <taxon>Dikarya</taxon>
        <taxon>Ascomycota</taxon>
        <taxon>Pezizomycotina</taxon>
        <taxon>Sordariomycetes</taxon>
        <taxon>Hypocreomycetidae</taxon>
        <taxon>Glomerellales</taxon>
        <taxon>Glomerellaceae</taxon>
        <taxon>Colletotrichum</taxon>
        <taxon>Colletotrichum spaethianum species complex</taxon>
    </lineage>
</organism>
<keyword evidence="2" id="KW-1185">Reference proteome</keyword>
<evidence type="ECO:0000313" key="2">
    <source>
        <dbReference type="Proteomes" id="UP001055172"/>
    </source>
</evidence>
<sequence>MSTQPGRGLSRPVECFDLETQTITKSVVEGEGRNSLPSSAVLLHSKAFSTTRRMTRTLGDGRQKVVEPLKWPITGASGSKKAKA</sequence>
<protein>
    <submittedName>
        <fullName evidence="1">Uncharacterized protein</fullName>
    </submittedName>
</protein>
<reference evidence="1 2" key="1">
    <citation type="submission" date="2021-07" db="EMBL/GenBank/DDBJ databases">
        <title>Genome data of Colletotrichum spaethianum.</title>
        <authorList>
            <person name="Utami Y.D."/>
            <person name="Hiruma K."/>
        </authorList>
    </citation>
    <scope>NUCLEOTIDE SEQUENCE [LARGE SCALE GENOMIC DNA]</scope>
    <source>
        <strain evidence="1 2">MAFF 242679</strain>
    </source>
</reference>